<comment type="catalytic activity">
    <reaction evidence="5">
        <text>a 5'-end (N(2),N(7)-dimethyl 5'-triphosphoguanosine)-ribonucleoside in snRNA + S-adenosyl-L-methionine = a 5'-end (N(2),N(2),N(7)-trimethyl 5'-triphosphoguanosine)-ribonucleoside in snRNA + S-adenosyl-L-homocysteine + H(+)</text>
        <dbReference type="Rhea" id="RHEA:78479"/>
        <dbReference type="Rhea" id="RHEA-COMP:19087"/>
        <dbReference type="Rhea" id="RHEA-COMP:19089"/>
        <dbReference type="ChEBI" id="CHEBI:15378"/>
        <dbReference type="ChEBI" id="CHEBI:57856"/>
        <dbReference type="ChEBI" id="CHEBI:59789"/>
        <dbReference type="ChEBI" id="CHEBI:167623"/>
        <dbReference type="ChEBI" id="CHEBI:172880"/>
    </reaction>
    <physiologicalReaction direction="left-to-right" evidence="5">
        <dbReference type="Rhea" id="RHEA:78480"/>
    </physiologicalReaction>
</comment>
<feature type="region of interest" description="Disordered" evidence="8">
    <location>
        <begin position="313"/>
        <end position="342"/>
    </location>
</feature>
<protein>
    <recommendedName>
        <fullName evidence="1">Trimethylguanosine synthase</fullName>
    </recommendedName>
    <alternativeName>
        <fullName evidence="7">Cap-specific guanine-N(2) methyltransferase</fullName>
    </alternativeName>
</protein>
<dbReference type="Proteomes" id="UP000297245">
    <property type="component" value="Unassembled WGS sequence"/>
</dbReference>
<dbReference type="InterPro" id="IPR029063">
    <property type="entry name" value="SAM-dependent_MTases_sf"/>
</dbReference>
<dbReference type="PANTHER" id="PTHR14741:SF32">
    <property type="entry name" value="TRIMETHYLGUANOSINE SYNTHASE"/>
    <property type="match status" value="1"/>
</dbReference>
<feature type="region of interest" description="Disordered" evidence="8">
    <location>
        <begin position="29"/>
        <end position="72"/>
    </location>
</feature>
<evidence type="ECO:0000256" key="7">
    <source>
        <dbReference type="ARBA" id="ARBA00049790"/>
    </source>
</evidence>
<sequence length="431" mass="47120">MGKAGKGKAKGKTFGGLAGFLATLNAGSAVSESLPPPQTQPASMAESDRNGGDGEEVDEERPGKRRKVEIEKPGEVDHVTAVGVNVSRSSLGLGMGNDASGVGSGSSVVPVVLSRTVVKKKRRTQEEDEGWEGEGTEWVERYDMSAQVRHLERLEGLDGPLTEGKEGLRKYFAQRYKLFSLYSSPPGCLFDEEGWYSVTPEAVARRIAERCRCDTIIDAFCGVGGNAIPFALTCNRVITFDISLERLQLARHNAMIYGVEGRIEFVLGDFVSWARSFVHTEKRNEKRGDGLGGGSSGRKIDVVFLSPPWGGPDYLGQMKTSSGETEAKSMEGGGVEEEEEAQDTEHASYTLSSIQPIHGADLFRLSREITPNVAYYLPRNMDLEEIGDLLVKDQNENVEVEEEWTGKGRNSKLKALTCYFGGLVYGQEHMF</sequence>
<dbReference type="AlphaFoldDB" id="A0A4S8LQ88"/>
<evidence type="ECO:0000313" key="10">
    <source>
        <dbReference type="Proteomes" id="UP000297245"/>
    </source>
</evidence>
<evidence type="ECO:0000256" key="1">
    <source>
        <dbReference type="ARBA" id="ARBA00018517"/>
    </source>
</evidence>
<dbReference type="OrthoDB" id="194443at2759"/>
<organism evidence="9 10">
    <name type="scientific">Dendrothele bispora (strain CBS 962.96)</name>
    <dbReference type="NCBI Taxonomy" id="1314807"/>
    <lineage>
        <taxon>Eukaryota</taxon>
        <taxon>Fungi</taxon>
        <taxon>Dikarya</taxon>
        <taxon>Basidiomycota</taxon>
        <taxon>Agaricomycotina</taxon>
        <taxon>Agaricomycetes</taxon>
        <taxon>Agaricomycetidae</taxon>
        <taxon>Agaricales</taxon>
        <taxon>Agaricales incertae sedis</taxon>
        <taxon>Dendrothele</taxon>
    </lineage>
</organism>
<comment type="catalytic activity">
    <reaction evidence="6">
        <text>a 5'-end (N(7)-methyl 5'-triphosphoguanosine)-ribonucleoside in snRNA + S-adenosyl-L-methionine = a 5'-end (N(2),N(7)-dimethyl 5'-triphosphoguanosine)-ribonucleoside in snRNA + S-adenosyl-L-homocysteine + H(+)</text>
        <dbReference type="Rhea" id="RHEA:78471"/>
        <dbReference type="Rhea" id="RHEA-COMP:19085"/>
        <dbReference type="Rhea" id="RHEA-COMP:19087"/>
        <dbReference type="ChEBI" id="CHEBI:15378"/>
        <dbReference type="ChEBI" id="CHEBI:57856"/>
        <dbReference type="ChEBI" id="CHEBI:59789"/>
        <dbReference type="ChEBI" id="CHEBI:156461"/>
        <dbReference type="ChEBI" id="CHEBI:172880"/>
    </reaction>
    <physiologicalReaction direction="left-to-right" evidence="6">
        <dbReference type="Rhea" id="RHEA:78472"/>
    </physiologicalReaction>
</comment>
<dbReference type="InterPro" id="IPR019012">
    <property type="entry name" value="RNA_cap_Gua-N2-MeTrfase"/>
</dbReference>
<evidence type="ECO:0000256" key="8">
    <source>
        <dbReference type="SAM" id="MobiDB-lite"/>
    </source>
</evidence>
<evidence type="ECO:0000256" key="6">
    <source>
        <dbReference type="ARBA" id="ARBA00049075"/>
    </source>
</evidence>
<dbReference type="Pfam" id="PF09445">
    <property type="entry name" value="Methyltransf_15"/>
    <property type="match status" value="2"/>
</dbReference>
<dbReference type="PANTHER" id="PTHR14741">
    <property type="entry name" value="S-ADENOSYLMETHIONINE-DEPENDENT METHYLTRANSFERASE RELATED"/>
    <property type="match status" value="1"/>
</dbReference>
<dbReference type="GO" id="GO:0071164">
    <property type="term" value="F:RNA cap trimethylguanosine synthase activity"/>
    <property type="evidence" value="ECO:0007669"/>
    <property type="project" value="TreeGrafter"/>
</dbReference>
<evidence type="ECO:0000256" key="3">
    <source>
        <dbReference type="ARBA" id="ARBA00047418"/>
    </source>
</evidence>
<reference evidence="9 10" key="1">
    <citation type="journal article" date="2019" name="Nat. Ecol. Evol.">
        <title>Megaphylogeny resolves global patterns of mushroom evolution.</title>
        <authorList>
            <person name="Varga T."/>
            <person name="Krizsan K."/>
            <person name="Foldi C."/>
            <person name="Dima B."/>
            <person name="Sanchez-Garcia M."/>
            <person name="Sanchez-Ramirez S."/>
            <person name="Szollosi G.J."/>
            <person name="Szarkandi J.G."/>
            <person name="Papp V."/>
            <person name="Albert L."/>
            <person name="Andreopoulos W."/>
            <person name="Angelini C."/>
            <person name="Antonin V."/>
            <person name="Barry K.W."/>
            <person name="Bougher N.L."/>
            <person name="Buchanan P."/>
            <person name="Buyck B."/>
            <person name="Bense V."/>
            <person name="Catcheside P."/>
            <person name="Chovatia M."/>
            <person name="Cooper J."/>
            <person name="Damon W."/>
            <person name="Desjardin D."/>
            <person name="Finy P."/>
            <person name="Geml J."/>
            <person name="Haridas S."/>
            <person name="Hughes K."/>
            <person name="Justo A."/>
            <person name="Karasinski D."/>
            <person name="Kautmanova I."/>
            <person name="Kiss B."/>
            <person name="Kocsube S."/>
            <person name="Kotiranta H."/>
            <person name="LaButti K.M."/>
            <person name="Lechner B.E."/>
            <person name="Liimatainen K."/>
            <person name="Lipzen A."/>
            <person name="Lukacs Z."/>
            <person name="Mihaltcheva S."/>
            <person name="Morgado L.N."/>
            <person name="Niskanen T."/>
            <person name="Noordeloos M.E."/>
            <person name="Ohm R.A."/>
            <person name="Ortiz-Santana B."/>
            <person name="Ovrebo C."/>
            <person name="Racz N."/>
            <person name="Riley R."/>
            <person name="Savchenko A."/>
            <person name="Shiryaev A."/>
            <person name="Soop K."/>
            <person name="Spirin V."/>
            <person name="Szebenyi C."/>
            <person name="Tomsovsky M."/>
            <person name="Tulloss R.E."/>
            <person name="Uehling J."/>
            <person name="Grigoriev I.V."/>
            <person name="Vagvolgyi C."/>
            <person name="Papp T."/>
            <person name="Martin F.M."/>
            <person name="Miettinen O."/>
            <person name="Hibbett D.S."/>
            <person name="Nagy L.G."/>
        </authorList>
    </citation>
    <scope>NUCLEOTIDE SEQUENCE [LARGE SCALE GENOMIC DNA]</scope>
    <source>
        <strain evidence="9 10">CBS 962.96</strain>
    </source>
</reference>
<evidence type="ECO:0000313" key="9">
    <source>
        <dbReference type="EMBL" id="THU90998.1"/>
    </source>
</evidence>
<comment type="catalytic activity">
    <reaction evidence="4">
        <text>a 5'-end (N(7)-methyl 5'-triphosphoguanosine)-ribonucleoside in snoRNA + S-adenosyl-L-methionine = a 5'-end (N(2),N(7)-dimethyl 5'-triphosphoguanosine)-ribonucleoside in snoRNA + S-adenosyl-L-homocysteine + H(+)</text>
        <dbReference type="Rhea" id="RHEA:78475"/>
        <dbReference type="Rhea" id="RHEA-COMP:19086"/>
        <dbReference type="Rhea" id="RHEA-COMP:19088"/>
        <dbReference type="ChEBI" id="CHEBI:15378"/>
        <dbReference type="ChEBI" id="CHEBI:57856"/>
        <dbReference type="ChEBI" id="CHEBI:59789"/>
        <dbReference type="ChEBI" id="CHEBI:156461"/>
        <dbReference type="ChEBI" id="CHEBI:172880"/>
    </reaction>
    <physiologicalReaction direction="left-to-right" evidence="4">
        <dbReference type="Rhea" id="RHEA:78476"/>
    </physiologicalReaction>
</comment>
<comment type="similarity">
    <text evidence="2">Belongs to the methyltransferase superfamily. Trimethylguanosine synthase family.</text>
</comment>
<evidence type="ECO:0000256" key="2">
    <source>
        <dbReference type="ARBA" id="ARBA00025783"/>
    </source>
</evidence>
<accession>A0A4S8LQ88</accession>
<dbReference type="CDD" id="cd02440">
    <property type="entry name" value="AdoMet_MTases"/>
    <property type="match status" value="1"/>
</dbReference>
<dbReference type="Gene3D" id="3.40.50.150">
    <property type="entry name" value="Vaccinia Virus protein VP39"/>
    <property type="match status" value="1"/>
</dbReference>
<evidence type="ECO:0000256" key="4">
    <source>
        <dbReference type="ARBA" id="ARBA00048740"/>
    </source>
</evidence>
<gene>
    <name evidence="9" type="ORF">K435DRAFT_759739</name>
</gene>
<name>A0A4S8LQ88_DENBC</name>
<dbReference type="EMBL" id="ML179319">
    <property type="protein sequence ID" value="THU90998.1"/>
    <property type="molecule type" value="Genomic_DNA"/>
</dbReference>
<keyword evidence="10" id="KW-1185">Reference proteome</keyword>
<dbReference type="SUPFAM" id="SSF53335">
    <property type="entry name" value="S-adenosyl-L-methionine-dependent methyltransferases"/>
    <property type="match status" value="1"/>
</dbReference>
<comment type="catalytic activity">
    <reaction evidence="3">
        <text>a 5'-end (N(2),N(7)-dimethyl 5'-triphosphoguanosine)-ribonucleoside in snoRNA + S-adenosyl-L-methionine = a 5'-end (N(2),N(2),N(7)-trimethyl 5'-triphosphoguanosine)-ribonucleoside in snoRNA + S-adenosyl-L-homocysteine + H(+)</text>
        <dbReference type="Rhea" id="RHEA:78507"/>
        <dbReference type="Rhea" id="RHEA-COMP:19088"/>
        <dbReference type="Rhea" id="RHEA-COMP:19090"/>
        <dbReference type="ChEBI" id="CHEBI:15378"/>
        <dbReference type="ChEBI" id="CHEBI:57856"/>
        <dbReference type="ChEBI" id="CHEBI:59789"/>
        <dbReference type="ChEBI" id="CHEBI:167623"/>
        <dbReference type="ChEBI" id="CHEBI:172880"/>
    </reaction>
    <physiologicalReaction direction="left-to-right" evidence="3">
        <dbReference type="Rhea" id="RHEA:78508"/>
    </physiologicalReaction>
</comment>
<proteinExistence type="inferred from homology"/>
<dbReference type="GO" id="GO:0005634">
    <property type="term" value="C:nucleus"/>
    <property type="evidence" value="ECO:0007669"/>
    <property type="project" value="TreeGrafter"/>
</dbReference>
<evidence type="ECO:0000256" key="5">
    <source>
        <dbReference type="ARBA" id="ARBA00048763"/>
    </source>
</evidence>